<keyword evidence="11" id="KW-1185">Reference proteome</keyword>
<keyword evidence="6 7" id="KW-0472">Membrane</keyword>
<dbReference type="InterPro" id="IPR011066">
    <property type="entry name" value="MscS_channel_C_sf"/>
</dbReference>
<dbReference type="EMBL" id="JBHTAI010000040">
    <property type="protein sequence ID" value="MFC7153689.1"/>
    <property type="molecule type" value="Genomic_DNA"/>
</dbReference>
<feature type="domain" description="Mechanosensitive ion channel MscS" evidence="8">
    <location>
        <begin position="140"/>
        <end position="203"/>
    </location>
</feature>
<evidence type="ECO:0000256" key="1">
    <source>
        <dbReference type="ARBA" id="ARBA00004651"/>
    </source>
</evidence>
<keyword evidence="4 7" id="KW-0812">Transmembrane</keyword>
<dbReference type="InterPro" id="IPR045276">
    <property type="entry name" value="YbiO_bact"/>
</dbReference>
<evidence type="ECO:0000313" key="11">
    <source>
        <dbReference type="Proteomes" id="UP001596378"/>
    </source>
</evidence>
<accession>A0ABW2FP06</accession>
<protein>
    <submittedName>
        <fullName evidence="10">Mechanosensitive ion channel family protein</fullName>
    </submittedName>
</protein>
<reference evidence="11" key="1">
    <citation type="journal article" date="2019" name="Int. J. Syst. Evol. Microbiol.">
        <title>The Global Catalogue of Microorganisms (GCM) 10K type strain sequencing project: providing services to taxonomists for standard genome sequencing and annotation.</title>
        <authorList>
            <consortium name="The Broad Institute Genomics Platform"/>
            <consortium name="The Broad Institute Genome Sequencing Center for Infectious Disease"/>
            <person name="Wu L."/>
            <person name="Ma J."/>
        </authorList>
    </citation>
    <scope>NUCLEOTIDE SEQUENCE [LARGE SCALE GENOMIC DNA]</scope>
    <source>
        <strain evidence="11">KCTC 12907</strain>
    </source>
</reference>
<feature type="transmembrane region" description="Helical" evidence="7">
    <location>
        <begin position="43"/>
        <end position="69"/>
    </location>
</feature>
<name>A0ABW2FP06_9BACL</name>
<dbReference type="InterPro" id="IPR049142">
    <property type="entry name" value="MS_channel_1st"/>
</dbReference>
<comment type="caution">
    <text evidence="10">The sequence shown here is derived from an EMBL/GenBank/DDBJ whole genome shotgun (WGS) entry which is preliminary data.</text>
</comment>
<evidence type="ECO:0000256" key="5">
    <source>
        <dbReference type="ARBA" id="ARBA00022989"/>
    </source>
</evidence>
<dbReference type="PANTHER" id="PTHR30460:SF0">
    <property type="entry name" value="MODERATE CONDUCTANCE MECHANOSENSITIVE CHANNEL YBIO"/>
    <property type="match status" value="1"/>
</dbReference>
<dbReference type="InterPro" id="IPR010920">
    <property type="entry name" value="LSM_dom_sf"/>
</dbReference>
<dbReference type="Gene3D" id="2.30.30.60">
    <property type="match status" value="1"/>
</dbReference>
<evidence type="ECO:0000313" key="10">
    <source>
        <dbReference type="EMBL" id="MFC7153689.1"/>
    </source>
</evidence>
<keyword evidence="3" id="KW-1003">Cell membrane</keyword>
<gene>
    <name evidence="10" type="ORF">ACFQMJ_34620</name>
</gene>
<dbReference type="InterPro" id="IPR006685">
    <property type="entry name" value="MscS_channel_2nd"/>
</dbReference>
<feature type="transmembrane region" description="Helical" evidence="7">
    <location>
        <begin position="90"/>
        <end position="113"/>
    </location>
</feature>
<dbReference type="Pfam" id="PF00924">
    <property type="entry name" value="MS_channel_2nd"/>
    <property type="match status" value="1"/>
</dbReference>
<comment type="similarity">
    <text evidence="2">Belongs to the MscS (TC 1.A.23) family.</text>
</comment>
<dbReference type="Pfam" id="PF21088">
    <property type="entry name" value="MS_channel_1st"/>
    <property type="match status" value="1"/>
</dbReference>
<feature type="domain" description="Mechanosensitive ion channel transmembrane helices 2/3" evidence="9">
    <location>
        <begin position="98"/>
        <end position="138"/>
    </location>
</feature>
<sequence>MREGVGAVELFLASVHTLAQENLWEQFVRETEEFLKDTEMWRNAAIVVVRIILILVISRLSLMILNRVIDQTTSVKKSRRLKLRTRRVQTLGRLLKNTVSYLVNFITILLILGEFHIQIAPLLAGAGVIGLAIGFGAQSLVKDVITGFFIIFEDQFSVGDEIQTGTFKGTVELIGMRSTRIRSWTGEVHIIPNGSINQVTNFSVNPQLAVVDITFPSDDTIEETMSLIRQVLNQINDPNLAAVPEVLGIQTLAPGQMTIRITAKCNPNSIGEVTRLINTELKKALESRHVPVAE</sequence>
<dbReference type="SUPFAM" id="SSF50182">
    <property type="entry name" value="Sm-like ribonucleoproteins"/>
    <property type="match status" value="1"/>
</dbReference>
<evidence type="ECO:0000256" key="4">
    <source>
        <dbReference type="ARBA" id="ARBA00022692"/>
    </source>
</evidence>
<feature type="transmembrane region" description="Helical" evidence="7">
    <location>
        <begin position="119"/>
        <end position="141"/>
    </location>
</feature>
<dbReference type="SUPFAM" id="SSF82689">
    <property type="entry name" value="Mechanosensitive channel protein MscS (YggB), C-terminal domain"/>
    <property type="match status" value="1"/>
</dbReference>
<proteinExistence type="inferred from homology"/>
<evidence type="ECO:0000256" key="3">
    <source>
        <dbReference type="ARBA" id="ARBA00022475"/>
    </source>
</evidence>
<dbReference type="Proteomes" id="UP001596378">
    <property type="component" value="Unassembled WGS sequence"/>
</dbReference>
<dbReference type="SUPFAM" id="SSF82861">
    <property type="entry name" value="Mechanosensitive channel protein MscS (YggB), transmembrane region"/>
    <property type="match status" value="1"/>
</dbReference>
<dbReference type="Gene3D" id="3.30.70.100">
    <property type="match status" value="1"/>
</dbReference>
<evidence type="ECO:0000259" key="9">
    <source>
        <dbReference type="Pfam" id="PF21088"/>
    </source>
</evidence>
<comment type="subcellular location">
    <subcellularLocation>
        <location evidence="1">Cell membrane</location>
        <topology evidence="1">Multi-pass membrane protein</topology>
    </subcellularLocation>
</comment>
<keyword evidence="5 7" id="KW-1133">Transmembrane helix</keyword>
<evidence type="ECO:0000256" key="6">
    <source>
        <dbReference type="ARBA" id="ARBA00023136"/>
    </source>
</evidence>
<dbReference type="RefSeq" id="WP_378107398.1">
    <property type="nucleotide sequence ID" value="NZ_JBHSUP010000026.1"/>
</dbReference>
<dbReference type="Gene3D" id="1.10.287.1260">
    <property type="match status" value="1"/>
</dbReference>
<dbReference type="InterPro" id="IPR023408">
    <property type="entry name" value="MscS_beta-dom_sf"/>
</dbReference>
<dbReference type="PANTHER" id="PTHR30460">
    <property type="entry name" value="MODERATE CONDUCTANCE MECHANOSENSITIVE CHANNEL YBIO"/>
    <property type="match status" value="1"/>
</dbReference>
<dbReference type="InterPro" id="IPR011014">
    <property type="entry name" value="MscS_channel_TM-2"/>
</dbReference>
<organism evidence="10 11">
    <name type="scientific">Cohnella cellulosilytica</name>
    <dbReference type="NCBI Taxonomy" id="986710"/>
    <lineage>
        <taxon>Bacteria</taxon>
        <taxon>Bacillati</taxon>
        <taxon>Bacillota</taxon>
        <taxon>Bacilli</taxon>
        <taxon>Bacillales</taxon>
        <taxon>Paenibacillaceae</taxon>
        <taxon>Cohnella</taxon>
    </lineage>
</organism>
<evidence type="ECO:0000259" key="8">
    <source>
        <dbReference type="Pfam" id="PF00924"/>
    </source>
</evidence>
<evidence type="ECO:0000256" key="2">
    <source>
        <dbReference type="ARBA" id="ARBA00008017"/>
    </source>
</evidence>
<evidence type="ECO:0000256" key="7">
    <source>
        <dbReference type="SAM" id="Phobius"/>
    </source>
</evidence>